<keyword evidence="1" id="KW-0812">Transmembrane</keyword>
<evidence type="ECO:0000313" key="3">
    <source>
        <dbReference type="EMBL" id="KAF9473799.1"/>
    </source>
</evidence>
<dbReference type="OrthoDB" id="3231781at2759"/>
<feature type="transmembrane region" description="Helical" evidence="1">
    <location>
        <begin position="15"/>
        <end position="35"/>
    </location>
</feature>
<evidence type="ECO:0000259" key="2">
    <source>
        <dbReference type="Pfam" id="PF20152"/>
    </source>
</evidence>
<dbReference type="EMBL" id="MU155415">
    <property type="protein sequence ID" value="KAF9473799.1"/>
    <property type="molecule type" value="Genomic_DNA"/>
</dbReference>
<dbReference type="InterPro" id="IPR045339">
    <property type="entry name" value="DUF6534"/>
</dbReference>
<feature type="transmembrane region" description="Helical" evidence="1">
    <location>
        <begin position="228"/>
        <end position="246"/>
    </location>
</feature>
<dbReference type="PANTHER" id="PTHR40465">
    <property type="entry name" value="CHROMOSOME 1, WHOLE GENOME SHOTGUN SEQUENCE"/>
    <property type="match status" value="1"/>
</dbReference>
<keyword evidence="1" id="KW-0472">Membrane</keyword>
<dbReference type="AlphaFoldDB" id="A0A9P6CV43"/>
<gene>
    <name evidence="3" type="ORF">BDN70DRAFT_843117</name>
</gene>
<name>A0A9P6CV43_9AGAR</name>
<dbReference type="PANTHER" id="PTHR40465:SF1">
    <property type="entry name" value="DUF6534 DOMAIN-CONTAINING PROTEIN"/>
    <property type="match status" value="1"/>
</dbReference>
<protein>
    <recommendedName>
        <fullName evidence="2">DUF6534 domain-containing protein</fullName>
    </recommendedName>
</protein>
<sequence length="297" mass="33081">MPAVTIANTFGALEIGSSVAVFLYGIVTLQCHLYFARFSDDRPVFKILIASIWLLETGHTIAMLYEVYITTIILWGQTTFVVKFPAVGVVIILGGMITTLVQTFFSYRLFVVLPKPYNSIGIVTALTAFARCIMSTYGGIKEIIVPTYVDYVKDVKSVIMAVMCMGAAVDVIIAMALMYFLLQKRDKTMIRSVRLIDRLLGFTIRTGLITSMTAVLVVIIYFARPNDLIYLAVYMSLAKLYTNSLLSSLNARKSLRDELSKSVSVEVPRITTSSRAAFNNPISIEMKTVTEYQGDKF</sequence>
<organism evidence="3 4">
    <name type="scientific">Pholiota conissans</name>
    <dbReference type="NCBI Taxonomy" id="109636"/>
    <lineage>
        <taxon>Eukaryota</taxon>
        <taxon>Fungi</taxon>
        <taxon>Dikarya</taxon>
        <taxon>Basidiomycota</taxon>
        <taxon>Agaricomycotina</taxon>
        <taxon>Agaricomycetes</taxon>
        <taxon>Agaricomycetidae</taxon>
        <taxon>Agaricales</taxon>
        <taxon>Agaricineae</taxon>
        <taxon>Strophariaceae</taxon>
        <taxon>Pholiota</taxon>
    </lineage>
</organism>
<feature type="transmembrane region" description="Helical" evidence="1">
    <location>
        <begin position="202"/>
        <end position="222"/>
    </location>
</feature>
<feature type="transmembrane region" description="Helical" evidence="1">
    <location>
        <begin position="158"/>
        <end position="182"/>
    </location>
</feature>
<accession>A0A9P6CV43</accession>
<proteinExistence type="predicted"/>
<evidence type="ECO:0000256" key="1">
    <source>
        <dbReference type="SAM" id="Phobius"/>
    </source>
</evidence>
<feature type="domain" description="DUF6534" evidence="2">
    <location>
        <begin position="167"/>
        <end position="254"/>
    </location>
</feature>
<dbReference type="Proteomes" id="UP000807469">
    <property type="component" value="Unassembled WGS sequence"/>
</dbReference>
<feature type="transmembrane region" description="Helical" evidence="1">
    <location>
        <begin position="47"/>
        <end position="74"/>
    </location>
</feature>
<keyword evidence="1" id="KW-1133">Transmembrane helix</keyword>
<dbReference type="Pfam" id="PF20152">
    <property type="entry name" value="DUF6534"/>
    <property type="match status" value="1"/>
</dbReference>
<comment type="caution">
    <text evidence="3">The sequence shown here is derived from an EMBL/GenBank/DDBJ whole genome shotgun (WGS) entry which is preliminary data.</text>
</comment>
<keyword evidence="4" id="KW-1185">Reference proteome</keyword>
<feature type="transmembrane region" description="Helical" evidence="1">
    <location>
        <begin position="86"/>
        <end position="105"/>
    </location>
</feature>
<evidence type="ECO:0000313" key="4">
    <source>
        <dbReference type="Proteomes" id="UP000807469"/>
    </source>
</evidence>
<feature type="transmembrane region" description="Helical" evidence="1">
    <location>
        <begin position="117"/>
        <end position="138"/>
    </location>
</feature>
<reference evidence="3" key="1">
    <citation type="submission" date="2020-11" db="EMBL/GenBank/DDBJ databases">
        <authorList>
            <consortium name="DOE Joint Genome Institute"/>
            <person name="Ahrendt S."/>
            <person name="Riley R."/>
            <person name="Andreopoulos W."/>
            <person name="Labutti K."/>
            <person name="Pangilinan J."/>
            <person name="Ruiz-Duenas F.J."/>
            <person name="Barrasa J.M."/>
            <person name="Sanchez-Garcia M."/>
            <person name="Camarero S."/>
            <person name="Miyauchi S."/>
            <person name="Serrano A."/>
            <person name="Linde D."/>
            <person name="Babiker R."/>
            <person name="Drula E."/>
            <person name="Ayuso-Fernandez I."/>
            <person name="Pacheco R."/>
            <person name="Padilla G."/>
            <person name="Ferreira P."/>
            <person name="Barriuso J."/>
            <person name="Kellner H."/>
            <person name="Castanera R."/>
            <person name="Alfaro M."/>
            <person name="Ramirez L."/>
            <person name="Pisabarro A.G."/>
            <person name="Kuo A."/>
            <person name="Tritt A."/>
            <person name="Lipzen A."/>
            <person name="He G."/>
            <person name="Yan M."/>
            <person name="Ng V."/>
            <person name="Cullen D."/>
            <person name="Martin F."/>
            <person name="Rosso M.-N."/>
            <person name="Henrissat B."/>
            <person name="Hibbett D."/>
            <person name="Martinez A.T."/>
            <person name="Grigoriev I.V."/>
        </authorList>
    </citation>
    <scope>NUCLEOTIDE SEQUENCE</scope>
    <source>
        <strain evidence="3">CIRM-BRFM 674</strain>
    </source>
</reference>